<evidence type="ECO:0000313" key="3">
    <source>
        <dbReference type="Proteomes" id="UP000070355"/>
    </source>
</evidence>
<comment type="caution">
    <text evidence="2">The sequence shown here is derived from an EMBL/GenBank/DDBJ whole genome shotgun (WGS) entry which is preliminary data.</text>
</comment>
<dbReference type="Gene3D" id="3.30.870.10">
    <property type="entry name" value="Endonuclease Chain A"/>
    <property type="match status" value="1"/>
</dbReference>
<dbReference type="RefSeq" id="WP_060914645.1">
    <property type="nucleotide sequence ID" value="NZ_KQ959990.1"/>
</dbReference>
<sequence>MTTLLTILNNEEKSLEISEIFDSSKYNVLKAVTFSIDANFYNKYLENFEETTITVGIQDSEVQERALGSRKQAIHQLINSTKILNDGTPMRLIEELNSGLQEKITKNKFNIRIPIDKTIHSKVYLLENTQTKETRVIIGSANLSTQAFSNSTNQLEIVEIRDNDAIFEIYNEYYENTIVPATQNLFTKSVLDKLTKKKAKNPDLNINFTPEEASELRVNTISDFYDEIQKKVTVGEIKQELIEDLKEEQEFEKIRAEEYQQRANELEFALRITNSVVNRRTGNTANSDTKLLDKAKMRTNIKKYLQLQIQAKKVKSETAPRELIINKPVLRTENNSGLSQGIKIESTINPETKALEEHFSYYPIGERLTDVEIKENIEIICKLLKNYEDFVPNYTPEYGKRVMETILYTFTSPFIGEIREKFTLGNEALDIPLFAIVGGTGGSGKSNLLNILNKMLGLTTDNKIPTYNELVDNDTRKDSATRQQIRYWMLNEDNVAPLLVDELPSDFFNGKGEDLIKDISNQAENQIHLTPAFICTTNAEAIGSKSEALSRRIYYLLNDRKFDSQRRAETTDRYIEVYEKINSGLFRDFVLRFSKKLMQDDLNWKHYSGNKLDFLYYTREIFKEYFEIAEIELPDFFPLSRVDDATKNNMLMWRKLYIGSPELFKEVRGEQEERNIYMIKMSELDHNFQSSRYGVDNTKPSKVYSEALENKVLSSSKTNADLFVEIFQDSFHEWINVPLKSDDKQENIVEEEKIQDVEEKVGFFQRLFGKNK</sequence>
<evidence type="ECO:0000313" key="2">
    <source>
        <dbReference type="EMBL" id="KXB57748.1"/>
    </source>
</evidence>
<dbReference type="PROSITE" id="PS50035">
    <property type="entry name" value="PLD"/>
    <property type="match status" value="1"/>
</dbReference>
<gene>
    <name evidence="2" type="ORF">HMPREF3186_01585</name>
</gene>
<dbReference type="SUPFAM" id="SSF56024">
    <property type="entry name" value="Phospholipase D/nuclease"/>
    <property type="match status" value="1"/>
</dbReference>
<dbReference type="PATRIC" id="fig|1379.3.peg.1575"/>
<reference evidence="3" key="1">
    <citation type="submission" date="2016-01" db="EMBL/GenBank/DDBJ databases">
        <authorList>
            <person name="Mitreva M."/>
            <person name="Pepin K.H."/>
            <person name="Mihindukulasuriya K.A."/>
            <person name="Fulton R."/>
            <person name="Fronick C."/>
            <person name="O'Laughlin M."/>
            <person name="Miner T."/>
            <person name="Herter B."/>
            <person name="Rosa B.A."/>
            <person name="Cordes M."/>
            <person name="Tomlinson C."/>
            <person name="Wollam A."/>
            <person name="Palsikar V.B."/>
            <person name="Mardis E.R."/>
            <person name="Wilson R.K."/>
        </authorList>
    </citation>
    <scope>NUCLEOTIDE SEQUENCE [LARGE SCALE GENOMIC DNA]</scope>
    <source>
        <strain evidence="3">DNF01167</strain>
    </source>
</reference>
<accession>A0A133ZQN7</accession>
<feature type="domain" description="PLD phosphodiesterase" evidence="1">
    <location>
        <begin position="115"/>
        <end position="147"/>
    </location>
</feature>
<dbReference type="AlphaFoldDB" id="A0A133ZQN7"/>
<dbReference type="GO" id="GO:0003824">
    <property type="term" value="F:catalytic activity"/>
    <property type="evidence" value="ECO:0007669"/>
    <property type="project" value="InterPro"/>
</dbReference>
<dbReference type="OrthoDB" id="2442802at2"/>
<evidence type="ECO:0000259" key="1">
    <source>
        <dbReference type="PROSITE" id="PS50035"/>
    </source>
</evidence>
<dbReference type="InterPro" id="IPR019065">
    <property type="entry name" value="RE_NgoFVII_N"/>
</dbReference>
<dbReference type="GO" id="GO:0006793">
    <property type="term" value="P:phosphorus metabolic process"/>
    <property type="evidence" value="ECO:0007669"/>
    <property type="project" value="UniProtKB-ARBA"/>
</dbReference>
<organism evidence="2 3">
    <name type="scientific">Gemella haemolysans</name>
    <dbReference type="NCBI Taxonomy" id="1379"/>
    <lineage>
        <taxon>Bacteria</taxon>
        <taxon>Bacillati</taxon>
        <taxon>Bacillota</taxon>
        <taxon>Bacilli</taxon>
        <taxon>Bacillales</taxon>
        <taxon>Gemellaceae</taxon>
        <taxon>Gemella</taxon>
    </lineage>
</organism>
<name>A0A133ZQN7_9BACL</name>
<dbReference type="STRING" id="1379.HMPREF3186_01585"/>
<protein>
    <recommendedName>
        <fullName evidence="1">PLD phosphodiesterase domain-containing protein</fullName>
    </recommendedName>
</protein>
<dbReference type="EMBL" id="LSDC01000116">
    <property type="protein sequence ID" value="KXB57748.1"/>
    <property type="molecule type" value="Genomic_DNA"/>
</dbReference>
<dbReference type="InterPro" id="IPR001736">
    <property type="entry name" value="PLipase_D/transphosphatidylase"/>
</dbReference>
<dbReference type="Pfam" id="PF09565">
    <property type="entry name" value="RE_NgoFVII"/>
    <property type="match status" value="1"/>
</dbReference>
<dbReference type="Proteomes" id="UP000070355">
    <property type="component" value="Unassembled WGS sequence"/>
</dbReference>
<dbReference type="CDD" id="cd09117">
    <property type="entry name" value="PLDc_Bfil_DEXD_like"/>
    <property type="match status" value="1"/>
</dbReference>
<proteinExistence type="predicted"/>